<feature type="domain" description="C2H2-type" evidence="14">
    <location>
        <begin position="14"/>
        <end position="43"/>
    </location>
</feature>
<reference evidence="15" key="2">
    <citation type="submission" date="2025-08" db="UniProtKB">
        <authorList>
            <consortium name="Ensembl"/>
        </authorList>
    </citation>
    <scope>IDENTIFICATION</scope>
</reference>
<evidence type="ECO:0000256" key="3">
    <source>
        <dbReference type="ARBA" id="ARBA00022723"/>
    </source>
</evidence>
<dbReference type="Proteomes" id="UP000694680">
    <property type="component" value="Chromosome 1"/>
</dbReference>
<dbReference type="Ensembl" id="ENSGWIT00000004436.1">
    <property type="protein sequence ID" value="ENSGWIP00000004129.1"/>
    <property type="gene ID" value="ENSGWIG00000002206.1"/>
</dbReference>
<keyword evidence="6" id="KW-0862">Zinc</keyword>
<keyword evidence="9" id="KW-0238">DNA-binding</keyword>
<dbReference type="InterPro" id="IPR051061">
    <property type="entry name" value="Zinc_finger_trans_reg"/>
</dbReference>
<protein>
    <recommendedName>
        <fullName evidence="12">Transcription factor IIIA</fullName>
    </recommendedName>
</protein>
<evidence type="ECO:0000256" key="8">
    <source>
        <dbReference type="ARBA" id="ARBA00023015"/>
    </source>
</evidence>
<dbReference type="GO" id="GO:0003723">
    <property type="term" value="F:RNA binding"/>
    <property type="evidence" value="ECO:0007669"/>
    <property type="project" value="UniProtKB-KW"/>
</dbReference>
<dbReference type="AlphaFoldDB" id="A0A8C5DDD3"/>
<feature type="domain" description="C2H2-type" evidence="14">
    <location>
        <begin position="44"/>
        <end position="73"/>
    </location>
</feature>
<dbReference type="PANTHER" id="PTHR46179:SF1">
    <property type="entry name" value="TRANSCRIPTION FACTOR IIIA"/>
    <property type="match status" value="1"/>
</dbReference>
<evidence type="ECO:0000256" key="11">
    <source>
        <dbReference type="ARBA" id="ARBA00023242"/>
    </source>
</evidence>
<dbReference type="PROSITE" id="PS00028">
    <property type="entry name" value="ZINC_FINGER_C2H2_1"/>
    <property type="match status" value="8"/>
</dbReference>
<keyword evidence="5 13" id="KW-0863">Zinc-finger</keyword>
<dbReference type="InterPro" id="IPR036236">
    <property type="entry name" value="Znf_C2H2_sf"/>
</dbReference>
<evidence type="ECO:0000256" key="9">
    <source>
        <dbReference type="ARBA" id="ARBA00023125"/>
    </source>
</evidence>
<dbReference type="GO" id="GO:0042254">
    <property type="term" value="P:ribosome biogenesis"/>
    <property type="evidence" value="ECO:0007669"/>
    <property type="project" value="UniProtKB-KW"/>
</dbReference>
<evidence type="ECO:0000256" key="10">
    <source>
        <dbReference type="ARBA" id="ARBA00023163"/>
    </source>
</evidence>
<feature type="domain" description="C2H2-type" evidence="14">
    <location>
        <begin position="74"/>
        <end position="104"/>
    </location>
</feature>
<dbReference type="InterPro" id="IPR013087">
    <property type="entry name" value="Znf_C2H2_type"/>
</dbReference>
<dbReference type="GO" id="GO:0008270">
    <property type="term" value="F:zinc ion binding"/>
    <property type="evidence" value="ECO:0007669"/>
    <property type="project" value="UniProtKB-KW"/>
</dbReference>
<keyword evidence="4" id="KW-0677">Repeat</keyword>
<organism evidence="15 16">
    <name type="scientific">Gouania willdenowi</name>
    <name type="common">Blunt-snouted clingfish</name>
    <name type="synonym">Lepadogaster willdenowi</name>
    <dbReference type="NCBI Taxonomy" id="441366"/>
    <lineage>
        <taxon>Eukaryota</taxon>
        <taxon>Metazoa</taxon>
        <taxon>Chordata</taxon>
        <taxon>Craniata</taxon>
        <taxon>Vertebrata</taxon>
        <taxon>Euteleostomi</taxon>
        <taxon>Actinopterygii</taxon>
        <taxon>Neopterygii</taxon>
        <taxon>Teleostei</taxon>
        <taxon>Neoteleostei</taxon>
        <taxon>Acanthomorphata</taxon>
        <taxon>Ovalentaria</taxon>
        <taxon>Blenniimorphae</taxon>
        <taxon>Blenniiformes</taxon>
        <taxon>Gobiesocoidei</taxon>
        <taxon>Gobiesocidae</taxon>
        <taxon>Gobiesocinae</taxon>
        <taxon>Gouania</taxon>
    </lineage>
</organism>
<dbReference type="PROSITE" id="PS50157">
    <property type="entry name" value="ZINC_FINGER_C2H2_2"/>
    <property type="match status" value="8"/>
</dbReference>
<sequence>LTFNIISTLPYKRYICSFRGCLSAYNKQWKLDAHLCKHTGVKPHACPWPGCVKSFCSRYHLTRHELTHTGEKPFPCTEAGCTQSFTTNANRATHVTRIHAQEAKKYVCKFENCGLEFKKHNQLKSHMCEQHTELPPYTCPHPGCSARFTFPSKLKRHEKVHRGYPCTEEGCAFTGKTWTELLKHKKEQHRPVVTCRYCSKVFRDTSSMEQHLYVHLDTRVVFRCPRDSCDSSFTTLFNLQSHIASFHENLRPFLCLHPDCGKAFAMKKSLQRHSIIHDPTRRKAKKPRPKRSLASRLSGFKDVKRVQGKDSTQNASVQPCASDLASILQDASLSCVMDSETFQNALAAPLAV</sequence>
<evidence type="ECO:0000256" key="13">
    <source>
        <dbReference type="PROSITE-ProRule" id="PRU00042"/>
    </source>
</evidence>
<feature type="domain" description="C2H2-type" evidence="14">
    <location>
        <begin position="106"/>
        <end position="136"/>
    </location>
</feature>
<evidence type="ECO:0000256" key="5">
    <source>
        <dbReference type="ARBA" id="ARBA00022771"/>
    </source>
</evidence>
<feature type="domain" description="C2H2-type" evidence="14">
    <location>
        <begin position="253"/>
        <end position="282"/>
    </location>
</feature>
<name>A0A8C5DDD3_GOUWI</name>
<dbReference type="FunFam" id="3.30.160.60:FF:000032">
    <property type="entry name" value="Krueppel-like factor 4"/>
    <property type="match status" value="1"/>
</dbReference>
<dbReference type="SMART" id="SM00355">
    <property type="entry name" value="ZnF_C2H2"/>
    <property type="match status" value="9"/>
</dbReference>
<accession>A0A8C5DDD3</accession>
<feature type="domain" description="C2H2-type" evidence="14">
    <location>
        <begin position="137"/>
        <end position="163"/>
    </location>
</feature>
<keyword evidence="16" id="KW-1185">Reference proteome</keyword>
<evidence type="ECO:0000256" key="4">
    <source>
        <dbReference type="ARBA" id="ARBA00022737"/>
    </source>
</evidence>
<reference evidence="15" key="1">
    <citation type="submission" date="2020-06" db="EMBL/GenBank/DDBJ databases">
        <authorList>
            <consortium name="Wellcome Sanger Institute Data Sharing"/>
        </authorList>
    </citation>
    <scope>NUCLEOTIDE SEQUENCE [LARGE SCALE GENOMIC DNA]</scope>
</reference>
<evidence type="ECO:0000313" key="16">
    <source>
        <dbReference type="Proteomes" id="UP000694680"/>
    </source>
</evidence>
<evidence type="ECO:0000256" key="1">
    <source>
        <dbReference type="ARBA" id="ARBA00004123"/>
    </source>
</evidence>
<dbReference type="InterPro" id="IPR054599">
    <property type="entry name" value="TFIIIA_Zfn-C2H2"/>
</dbReference>
<evidence type="ECO:0000256" key="7">
    <source>
        <dbReference type="ARBA" id="ARBA00022884"/>
    </source>
</evidence>
<proteinExistence type="predicted"/>
<keyword evidence="10" id="KW-0804">Transcription</keyword>
<keyword evidence="8" id="KW-0805">Transcription regulation</keyword>
<dbReference type="Pfam" id="PF00096">
    <property type="entry name" value="zf-C2H2"/>
    <property type="match status" value="2"/>
</dbReference>
<dbReference type="SUPFAM" id="SSF57667">
    <property type="entry name" value="beta-beta-alpha zinc fingers"/>
    <property type="match status" value="6"/>
</dbReference>
<dbReference type="PANTHER" id="PTHR46179">
    <property type="entry name" value="ZINC FINGER PROTEIN"/>
    <property type="match status" value="1"/>
</dbReference>
<dbReference type="GO" id="GO:0005634">
    <property type="term" value="C:nucleus"/>
    <property type="evidence" value="ECO:0007669"/>
    <property type="project" value="UniProtKB-SubCell"/>
</dbReference>
<evidence type="ECO:0000259" key="14">
    <source>
        <dbReference type="PROSITE" id="PS50157"/>
    </source>
</evidence>
<reference evidence="15" key="3">
    <citation type="submission" date="2025-09" db="UniProtKB">
        <authorList>
            <consortium name="Ensembl"/>
        </authorList>
    </citation>
    <scope>IDENTIFICATION</scope>
</reference>
<evidence type="ECO:0000256" key="12">
    <source>
        <dbReference type="ARBA" id="ARBA00040434"/>
    </source>
</evidence>
<keyword evidence="2" id="KW-0690">Ribosome biogenesis</keyword>
<keyword evidence="11" id="KW-0539">Nucleus</keyword>
<feature type="domain" description="C2H2-type" evidence="14">
    <location>
        <begin position="193"/>
        <end position="220"/>
    </location>
</feature>
<evidence type="ECO:0000256" key="2">
    <source>
        <dbReference type="ARBA" id="ARBA00022517"/>
    </source>
</evidence>
<feature type="domain" description="C2H2-type" evidence="14">
    <location>
        <begin position="222"/>
        <end position="252"/>
    </location>
</feature>
<evidence type="ECO:0000313" key="15">
    <source>
        <dbReference type="Ensembl" id="ENSGWIP00000004129.1"/>
    </source>
</evidence>
<dbReference type="FunFam" id="3.30.160.60:FF:001102">
    <property type="entry name" value="Transcription factor IIIA"/>
    <property type="match status" value="1"/>
</dbReference>
<dbReference type="GO" id="GO:0003677">
    <property type="term" value="F:DNA binding"/>
    <property type="evidence" value="ECO:0007669"/>
    <property type="project" value="UniProtKB-KW"/>
</dbReference>
<keyword evidence="3" id="KW-0479">Metal-binding</keyword>
<dbReference type="Gene3D" id="3.30.160.60">
    <property type="entry name" value="Classic Zinc Finger"/>
    <property type="match status" value="8"/>
</dbReference>
<dbReference type="Pfam" id="PF22110">
    <property type="entry name" value="TFIIIA_zf-C2H2"/>
    <property type="match status" value="1"/>
</dbReference>
<keyword evidence="7" id="KW-0694">RNA-binding</keyword>
<evidence type="ECO:0000256" key="6">
    <source>
        <dbReference type="ARBA" id="ARBA00022833"/>
    </source>
</evidence>
<comment type="subcellular location">
    <subcellularLocation>
        <location evidence="1">Nucleus</location>
    </subcellularLocation>
</comment>